<dbReference type="SUPFAM" id="SSF46785">
    <property type="entry name" value="Winged helix' DNA-binding domain"/>
    <property type="match status" value="1"/>
</dbReference>
<dbReference type="PRINTS" id="PR00039">
    <property type="entry name" value="HTHLYSR"/>
</dbReference>
<comment type="similarity">
    <text evidence="1">Belongs to the LysR transcriptional regulatory family.</text>
</comment>
<dbReference type="PANTHER" id="PTHR30126">
    <property type="entry name" value="HTH-TYPE TRANSCRIPTIONAL REGULATOR"/>
    <property type="match status" value="1"/>
</dbReference>
<name>A0A810QGK9_9FIRM</name>
<dbReference type="Gene3D" id="3.40.190.290">
    <property type="match status" value="1"/>
</dbReference>
<evidence type="ECO:0000256" key="3">
    <source>
        <dbReference type="ARBA" id="ARBA00023125"/>
    </source>
</evidence>
<reference evidence="6" key="1">
    <citation type="submission" date="2020-09" db="EMBL/GenBank/DDBJ databases">
        <title>New species isolated from human feces.</title>
        <authorList>
            <person name="Kitahara M."/>
            <person name="Shigeno Y."/>
            <person name="Shime M."/>
            <person name="Matsumoto Y."/>
            <person name="Nakamura S."/>
            <person name="Motooka D."/>
            <person name="Fukuoka S."/>
            <person name="Nishikawa H."/>
            <person name="Benno Y."/>
        </authorList>
    </citation>
    <scope>NUCLEOTIDE SEQUENCE</scope>
    <source>
        <strain evidence="6">MM59</strain>
        <plasmid evidence="6">pMM59_01</plasmid>
    </source>
</reference>
<dbReference type="GO" id="GO:0003700">
    <property type="term" value="F:DNA-binding transcription factor activity"/>
    <property type="evidence" value="ECO:0007669"/>
    <property type="project" value="InterPro"/>
</dbReference>
<keyword evidence="3" id="KW-0238">DNA-binding</keyword>
<geneLocation type="plasmid" evidence="6 7">
    <name>pMM59_01</name>
</geneLocation>
<evidence type="ECO:0000256" key="4">
    <source>
        <dbReference type="ARBA" id="ARBA00023163"/>
    </source>
</evidence>
<protein>
    <submittedName>
        <fullName evidence="6">LysR family transcriptional regulator</fullName>
    </submittedName>
</protein>
<organism evidence="6 7">
    <name type="scientific">Pusillibacter faecalis</name>
    <dbReference type="NCBI Taxonomy" id="2714358"/>
    <lineage>
        <taxon>Bacteria</taxon>
        <taxon>Bacillati</taxon>
        <taxon>Bacillota</taxon>
        <taxon>Clostridia</taxon>
        <taxon>Eubacteriales</taxon>
        <taxon>Oscillospiraceae</taxon>
        <taxon>Pusillibacter</taxon>
    </lineage>
</organism>
<feature type="domain" description="HTH lysR-type" evidence="5">
    <location>
        <begin position="1"/>
        <end position="56"/>
    </location>
</feature>
<keyword evidence="4" id="KW-0804">Transcription</keyword>
<dbReference type="Pfam" id="PF00126">
    <property type="entry name" value="HTH_1"/>
    <property type="match status" value="1"/>
</dbReference>
<dbReference type="Proteomes" id="UP000679848">
    <property type="component" value="Plasmid pMM59_01"/>
</dbReference>
<evidence type="ECO:0000259" key="5">
    <source>
        <dbReference type="PROSITE" id="PS50931"/>
    </source>
</evidence>
<evidence type="ECO:0000256" key="2">
    <source>
        <dbReference type="ARBA" id="ARBA00023015"/>
    </source>
</evidence>
<dbReference type="KEGG" id="pfaa:MM59RIKEN_29840"/>
<dbReference type="InterPro" id="IPR005119">
    <property type="entry name" value="LysR_subst-bd"/>
</dbReference>
<evidence type="ECO:0000313" key="7">
    <source>
        <dbReference type="Proteomes" id="UP000679848"/>
    </source>
</evidence>
<dbReference type="EMBL" id="AP023421">
    <property type="protein sequence ID" value="BCK85665.1"/>
    <property type="molecule type" value="Genomic_DNA"/>
</dbReference>
<dbReference type="SUPFAM" id="SSF53850">
    <property type="entry name" value="Periplasmic binding protein-like II"/>
    <property type="match status" value="1"/>
</dbReference>
<gene>
    <name evidence="6" type="ORF">MM59RIKEN_29840</name>
</gene>
<sequence length="302" mass="33683">MDMKQLEAFACVAEQRSFSKAARLLHLTQPTVSARVASLEQELQIQLLQRPSAIPSEAGELLYHYAGQMLALRTQALDALQGFSREMRGTVSVAASTVPGQYFLPRLLHAFRELYPDISFDIHLVDSAEAVAQVVSRSAEIGFTGTLPESSKCLCREFADDRLVVITPNQPRFRAYQACGFPVEQLLEEPYISREPGSGTRVETEQFLQQLGVNPARLKIAVEVRSTESLKKMVSEGVGLAVLSHSACEDYCQFGKLLAFDMQGSVLRRKLYLIRRRNGVLSPIAQVFYDYAKGFYQKPEAP</sequence>
<dbReference type="InterPro" id="IPR000847">
    <property type="entry name" value="LysR_HTH_N"/>
</dbReference>
<keyword evidence="7" id="KW-1185">Reference proteome</keyword>
<dbReference type="PANTHER" id="PTHR30126:SF40">
    <property type="entry name" value="HTH-TYPE TRANSCRIPTIONAL REGULATOR GLTR"/>
    <property type="match status" value="1"/>
</dbReference>
<dbReference type="Pfam" id="PF03466">
    <property type="entry name" value="LysR_substrate"/>
    <property type="match status" value="1"/>
</dbReference>
<dbReference type="InterPro" id="IPR036390">
    <property type="entry name" value="WH_DNA-bd_sf"/>
</dbReference>
<accession>A0A810QGK9</accession>
<dbReference type="InterPro" id="IPR047788">
    <property type="entry name" value="LysR-like_Sec_metab"/>
</dbReference>
<proteinExistence type="inferred from homology"/>
<dbReference type="Gene3D" id="1.10.10.10">
    <property type="entry name" value="Winged helix-like DNA-binding domain superfamily/Winged helix DNA-binding domain"/>
    <property type="match status" value="1"/>
</dbReference>
<dbReference type="InterPro" id="IPR036388">
    <property type="entry name" value="WH-like_DNA-bd_sf"/>
</dbReference>
<keyword evidence="2" id="KW-0805">Transcription regulation</keyword>
<keyword evidence="6" id="KW-0614">Plasmid</keyword>
<dbReference type="PROSITE" id="PS50931">
    <property type="entry name" value="HTH_LYSR"/>
    <property type="match status" value="1"/>
</dbReference>
<dbReference type="GO" id="GO:0000976">
    <property type="term" value="F:transcription cis-regulatory region binding"/>
    <property type="evidence" value="ECO:0007669"/>
    <property type="project" value="TreeGrafter"/>
</dbReference>
<dbReference type="FunFam" id="1.10.10.10:FF:000001">
    <property type="entry name" value="LysR family transcriptional regulator"/>
    <property type="match status" value="1"/>
</dbReference>
<evidence type="ECO:0000256" key="1">
    <source>
        <dbReference type="ARBA" id="ARBA00009437"/>
    </source>
</evidence>
<dbReference type="RefSeq" id="WP_213543726.1">
    <property type="nucleotide sequence ID" value="NZ_AP023421.1"/>
</dbReference>
<evidence type="ECO:0000313" key="6">
    <source>
        <dbReference type="EMBL" id="BCK85665.1"/>
    </source>
</evidence>
<dbReference type="AlphaFoldDB" id="A0A810QGK9"/>
<dbReference type="NCBIfam" id="NF040786">
    <property type="entry name" value="LysR_Sec_metab"/>
    <property type="match status" value="1"/>
</dbReference>